<gene>
    <name evidence="2" type="ORF">FDT80_12880</name>
</gene>
<keyword evidence="3" id="KW-1185">Reference proteome</keyword>
<organism evidence="2 3">
    <name type="scientific">Sulfitobacter sabulilitoris</name>
    <dbReference type="NCBI Taxonomy" id="2562655"/>
    <lineage>
        <taxon>Bacteria</taxon>
        <taxon>Pseudomonadati</taxon>
        <taxon>Pseudomonadota</taxon>
        <taxon>Alphaproteobacteria</taxon>
        <taxon>Rhodobacterales</taxon>
        <taxon>Roseobacteraceae</taxon>
        <taxon>Sulfitobacter</taxon>
    </lineage>
</organism>
<sequence length="264" mass="27745">MTQETPLDAAHAAMQAAPDDDAIRLRFYERLAETELFMLLEAEAEEDDDTITPELFDLGAESCVLVFDREERLAAFVGRVAPYVALSGRVIAGTLAGQGIGLGVNLDVAPSSILLPGSAVDWLHQTLGNTPDEVEARIAEVHPPKGLPETLIGAIDSKLATAAGLAQRAYLVGVTYDSGARGHMLGFVGAVPEAQGALSRAAGEALTFSGIEAGAMDIGFFDAADSVAERLDRVGLRFDLPQPETLQAVRAAPGSDPDKPPLLK</sequence>
<reference evidence="2 3" key="1">
    <citation type="submission" date="2019-05" db="EMBL/GenBank/DDBJ databases">
        <title>Sulfitobacter sabulilitoris sp. nov., isolated from a marine sand.</title>
        <authorList>
            <person name="Yoon J.-H."/>
        </authorList>
    </citation>
    <scope>NUCLEOTIDE SEQUENCE [LARGE SCALE GENOMIC DNA]</scope>
    <source>
        <strain evidence="2 3">HSMS-29</strain>
    </source>
</reference>
<name>A0A5S3PD10_9RHOB</name>
<feature type="domain" description="SseB protein N-terminal" evidence="1">
    <location>
        <begin position="12"/>
        <end position="122"/>
    </location>
</feature>
<dbReference type="Proteomes" id="UP000309550">
    <property type="component" value="Unassembled WGS sequence"/>
</dbReference>
<dbReference type="OrthoDB" id="7831317at2"/>
<protein>
    <submittedName>
        <fullName evidence="2">SseB family protein</fullName>
    </submittedName>
</protein>
<dbReference type="InterPro" id="IPR009839">
    <property type="entry name" value="SseB_N"/>
</dbReference>
<comment type="caution">
    <text evidence="2">The sequence shown here is derived from an EMBL/GenBank/DDBJ whole genome shotgun (WGS) entry which is preliminary data.</text>
</comment>
<dbReference type="AlphaFoldDB" id="A0A5S3PD10"/>
<evidence type="ECO:0000313" key="3">
    <source>
        <dbReference type="Proteomes" id="UP000309550"/>
    </source>
</evidence>
<evidence type="ECO:0000313" key="2">
    <source>
        <dbReference type="EMBL" id="TMM51648.1"/>
    </source>
</evidence>
<evidence type="ECO:0000259" key="1">
    <source>
        <dbReference type="Pfam" id="PF07179"/>
    </source>
</evidence>
<accession>A0A5S3PD10</accession>
<dbReference type="RefSeq" id="WP_138662723.1">
    <property type="nucleotide sequence ID" value="NZ_VANS01000003.1"/>
</dbReference>
<dbReference type="Pfam" id="PF07179">
    <property type="entry name" value="SseB"/>
    <property type="match status" value="1"/>
</dbReference>
<proteinExistence type="predicted"/>
<dbReference type="EMBL" id="VANS01000003">
    <property type="protein sequence ID" value="TMM51648.1"/>
    <property type="molecule type" value="Genomic_DNA"/>
</dbReference>